<comment type="caution">
    <text evidence="1">The sequence shown here is derived from an EMBL/GenBank/DDBJ whole genome shotgun (WGS) entry which is preliminary data.</text>
</comment>
<reference evidence="1" key="1">
    <citation type="journal article" date="2018" name="Genome Biol.">
        <title>SKESA: strategic k-mer extension for scrupulous assemblies.</title>
        <authorList>
            <person name="Souvorov A."/>
            <person name="Agarwala R."/>
            <person name="Lipman D.J."/>
        </authorList>
    </citation>
    <scope>NUCLEOTIDE SEQUENCE</scope>
    <source>
        <strain evidence="1">C25</strain>
    </source>
</reference>
<dbReference type="Proteomes" id="UP000855421">
    <property type="component" value="Unassembled WGS sequence"/>
</dbReference>
<protein>
    <submittedName>
        <fullName evidence="1">Uncharacterized protein</fullName>
    </submittedName>
</protein>
<accession>A0AAN5SFH6</accession>
<dbReference type="AlphaFoldDB" id="A0AAN5SFH6"/>
<evidence type="ECO:0000313" key="1">
    <source>
        <dbReference type="EMBL" id="HAT4299045.1"/>
    </source>
</evidence>
<dbReference type="EMBL" id="DACTBT010000018">
    <property type="protein sequence ID" value="HAT4299045.1"/>
    <property type="molecule type" value="Genomic_DNA"/>
</dbReference>
<name>A0AAN5SFH6_CLOPF</name>
<evidence type="ECO:0000313" key="2">
    <source>
        <dbReference type="Proteomes" id="UP000855421"/>
    </source>
</evidence>
<proteinExistence type="predicted"/>
<dbReference type="RefSeq" id="WP_057232875.1">
    <property type="nucleotide sequence ID" value="NZ_CATNYE010000003.1"/>
</dbReference>
<gene>
    <name evidence="1" type="ORF">I9063_002430</name>
</gene>
<organism evidence="1 2">
    <name type="scientific">Clostridium perfringens</name>
    <dbReference type="NCBI Taxonomy" id="1502"/>
    <lineage>
        <taxon>Bacteria</taxon>
        <taxon>Bacillati</taxon>
        <taxon>Bacillota</taxon>
        <taxon>Clostridia</taxon>
        <taxon>Eubacteriales</taxon>
        <taxon>Clostridiaceae</taxon>
        <taxon>Clostridium</taxon>
    </lineage>
</organism>
<reference evidence="1" key="2">
    <citation type="submission" date="2020-07" db="EMBL/GenBank/DDBJ databases">
        <authorList>
            <consortium name="NCBI Pathogen Detection Project"/>
        </authorList>
    </citation>
    <scope>NUCLEOTIDE SEQUENCE</scope>
    <source>
        <strain evidence="1">C25</strain>
    </source>
</reference>
<sequence length="236" mass="27930">MENINERKDSLEMLKDMLPISGVTGYQLVKSLLKYKDVDKTMRENNLDEAFRIYVELLLRTIENISPVVDKENKIDNTQLAISYIKDVLIESDDKLLFIYWDEMGFDLNEVRVERIVNNLERKGYSCRISSKGIFVERYDYIKKELSDMLDLNSKDIIKGCRVEYYKGNNIYGNIYYNEETEDSYSVHIYNNFEDYLDDVLGLVEGNWVISRELDNDFYMIVLKNVPNIDMECDEE</sequence>